<reference evidence="3" key="1">
    <citation type="submission" date="2023-03" db="EMBL/GenBank/DDBJ databases">
        <authorList>
            <person name="Julca I."/>
        </authorList>
    </citation>
    <scope>NUCLEOTIDE SEQUENCE</scope>
</reference>
<name>A0AAV1EC41_OLDCO</name>
<proteinExistence type="predicted"/>
<organism evidence="3 4">
    <name type="scientific">Oldenlandia corymbosa var. corymbosa</name>
    <dbReference type="NCBI Taxonomy" id="529605"/>
    <lineage>
        <taxon>Eukaryota</taxon>
        <taxon>Viridiplantae</taxon>
        <taxon>Streptophyta</taxon>
        <taxon>Embryophyta</taxon>
        <taxon>Tracheophyta</taxon>
        <taxon>Spermatophyta</taxon>
        <taxon>Magnoliopsida</taxon>
        <taxon>eudicotyledons</taxon>
        <taxon>Gunneridae</taxon>
        <taxon>Pentapetalae</taxon>
        <taxon>asterids</taxon>
        <taxon>lamiids</taxon>
        <taxon>Gentianales</taxon>
        <taxon>Rubiaceae</taxon>
        <taxon>Rubioideae</taxon>
        <taxon>Spermacoceae</taxon>
        <taxon>Hedyotis-Oldenlandia complex</taxon>
        <taxon>Oldenlandia</taxon>
    </lineage>
</organism>
<evidence type="ECO:0000256" key="2">
    <source>
        <dbReference type="SAM" id="MobiDB-lite"/>
    </source>
</evidence>
<feature type="coiled-coil region" evidence="1">
    <location>
        <begin position="245"/>
        <end position="318"/>
    </location>
</feature>
<feature type="region of interest" description="Disordered" evidence="2">
    <location>
        <begin position="120"/>
        <end position="161"/>
    </location>
</feature>
<gene>
    <name evidence="3" type="ORF">OLC1_LOCUS23315</name>
</gene>
<keyword evidence="1" id="KW-0175">Coiled coil</keyword>
<sequence>MGWKEQFFMVRTDSLGLPLEWNYSKVSESAGDAKEPASKTSLLLMLRNYLATSLSLAEITEEALDRIRAELCGSSSGGSSSPSLGGWIELAYNTNLSHFVAPKNATATATAPQITVLSVSETSSEEETSAEKLITPSLQGEKSPAHCPPSKMQGSRPHNLKKKKHCAASDLQNLNKKRRVSTPHQEVDTNVNKFMICADPPSSMFCEGMESFTSLSTEELGRRGFTSFSECLCFVNEVYNHGSLSEELQKQLIEVRALAEQSQQQLKDSEDKMKFLCDCNAADLDAKEKQLKEIQAVAEHSQRELKDSEDKMKLLCDRSAADLFS</sequence>
<evidence type="ECO:0000313" key="4">
    <source>
        <dbReference type="Proteomes" id="UP001161247"/>
    </source>
</evidence>
<dbReference type="AlphaFoldDB" id="A0AAV1EC41"/>
<evidence type="ECO:0000313" key="3">
    <source>
        <dbReference type="EMBL" id="CAI9117220.1"/>
    </source>
</evidence>
<evidence type="ECO:0000256" key="1">
    <source>
        <dbReference type="SAM" id="Coils"/>
    </source>
</evidence>
<keyword evidence="4" id="KW-1185">Reference proteome</keyword>
<protein>
    <submittedName>
        <fullName evidence="3">OLC1v1018569C1</fullName>
    </submittedName>
</protein>
<accession>A0AAV1EC41</accession>
<dbReference type="EMBL" id="OX459126">
    <property type="protein sequence ID" value="CAI9117220.1"/>
    <property type="molecule type" value="Genomic_DNA"/>
</dbReference>
<dbReference type="Proteomes" id="UP001161247">
    <property type="component" value="Chromosome 9"/>
</dbReference>